<dbReference type="AlphaFoldDB" id="A0AAV4T7R2"/>
<dbReference type="Proteomes" id="UP001054945">
    <property type="component" value="Unassembled WGS sequence"/>
</dbReference>
<evidence type="ECO:0000313" key="3">
    <source>
        <dbReference type="Proteomes" id="UP001054945"/>
    </source>
</evidence>
<proteinExistence type="predicted"/>
<dbReference type="EMBL" id="BPLR01010722">
    <property type="protein sequence ID" value="GIY41526.1"/>
    <property type="molecule type" value="Genomic_DNA"/>
</dbReference>
<accession>A0AAV4T7R2</accession>
<gene>
    <name evidence="2" type="ORF">CEXT_516121</name>
</gene>
<reference evidence="2 3" key="1">
    <citation type="submission" date="2021-06" db="EMBL/GenBank/DDBJ databases">
        <title>Caerostris extrusa draft genome.</title>
        <authorList>
            <person name="Kono N."/>
            <person name="Arakawa K."/>
        </authorList>
    </citation>
    <scope>NUCLEOTIDE SEQUENCE [LARGE SCALE GENOMIC DNA]</scope>
</reference>
<comment type="caution">
    <text evidence="2">The sequence shown here is derived from an EMBL/GenBank/DDBJ whole genome shotgun (WGS) entry which is preliminary data.</text>
</comment>
<protein>
    <submittedName>
        <fullName evidence="2">Uncharacterized protein</fullName>
    </submittedName>
</protein>
<sequence length="90" mass="10381">MESRLNRIEPSTYYTPSQTQSNHYCRGWGKWEGGERMIAGAIVSAMKHDNDSCLGRFRKLENKTGKKEKKKKNLVPGRCIHPFVVTLRDL</sequence>
<keyword evidence="3" id="KW-1185">Reference proteome</keyword>
<evidence type="ECO:0000256" key="1">
    <source>
        <dbReference type="SAM" id="MobiDB-lite"/>
    </source>
</evidence>
<feature type="region of interest" description="Disordered" evidence="1">
    <location>
        <begin position="1"/>
        <end position="22"/>
    </location>
</feature>
<name>A0AAV4T7R2_CAEEX</name>
<organism evidence="2 3">
    <name type="scientific">Caerostris extrusa</name>
    <name type="common">Bark spider</name>
    <name type="synonym">Caerostris bankana</name>
    <dbReference type="NCBI Taxonomy" id="172846"/>
    <lineage>
        <taxon>Eukaryota</taxon>
        <taxon>Metazoa</taxon>
        <taxon>Ecdysozoa</taxon>
        <taxon>Arthropoda</taxon>
        <taxon>Chelicerata</taxon>
        <taxon>Arachnida</taxon>
        <taxon>Araneae</taxon>
        <taxon>Araneomorphae</taxon>
        <taxon>Entelegynae</taxon>
        <taxon>Araneoidea</taxon>
        <taxon>Araneidae</taxon>
        <taxon>Caerostris</taxon>
    </lineage>
</organism>
<feature type="compositionally biased region" description="Polar residues" evidence="1">
    <location>
        <begin position="12"/>
        <end position="22"/>
    </location>
</feature>
<evidence type="ECO:0000313" key="2">
    <source>
        <dbReference type="EMBL" id="GIY41526.1"/>
    </source>
</evidence>